<reference evidence="1 2" key="1">
    <citation type="submission" date="2022-10" db="EMBL/GenBank/DDBJ databases">
        <title>The complete genomes of actinobacterial strains from the NBC collection.</title>
        <authorList>
            <person name="Joergensen T.S."/>
            <person name="Alvarez Arevalo M."/>
            <person name="Sterndorff E.B."/>
            <person name="Faurdal D."/>
            <person name="Vuksanovic O."/>
            <person name="Mourched A.-S."/>
            <person name="Charusanti P."/>
            <person name="Shaw S."/>
            <person name="Blin K."/>
            <person name="Weber T."/>
        </authorList>
    </citation>
    <scope>NUCLEOTIDE SEQUENCE [LARGE SCALE GENOMIC DNA]</scope>
    <source>
        <strain evidence="1 2">NBC_01413</strain>
    </source>
</reference>
<keyword evidence="2" id="KW-1185">Reference proteome</keyword>
<accession>A0ABZ1N7E6</accession>
<proteinExistence type="predicted"/>
<evidence type="ECO:0008006" key="3">
    <source>
        <dbReference type="Google" id="ProtNLM"/>
    </source>
</evidence>
<sequence length="130" mass="14913">MEPETAWLKYDRDMLAEVDPDNRWKWRPVDLGYEELKGWQCTIETTDPDLQFSFVLFRNFAIDNSGNTWDIAPQRPTPEAFAEHFELATVTFTEGGSLVAFDPPVTAPTVVEVREHILSLVDRALRSAVR</sequence>
<protein>
    <recommendedName>
        <fullName evidence="3">DUF317 domain-containing protein</fullName>
    </recommendedName>
</protein>
<organism evidence="1 2">
    <name type="scientific">Nocardia salmonicida</name>
    <dbReference type="NCBI Taxonomy" id="53431"/>
    <lineage>
        <taxon>Bacteria</taxon>
        <taxon>Bacillati</taxon>
        <taxon>Actinomycetota</taxon>
        <taxon>Actinomycetes</taxon>
        <taxon>Mycobacteriales</taxon>
        <taxon>Nocardiaceae</taxon>
        <taxon>Nocardia</taxon>
    </lineage>
</organism>
<evidence type="ECO:0000313" key="2">
    <source>
        <dbReference type="Proteomes" id="UP001621418"/>
    </source>
</evidence>
<gene>
    <name evidence="1" type="ORF">OG308_32455</name>
</gene>
<dbReference type="Proteomes" id="UP001621418">
    <property type="component" value="Chromosome"/>
</dbReference>
<name>A0ABZ1N7E6_9NOCA</name>
<dbReference type="EMBL" id="CP109527">
    <property type="protein sequence ID" value="WTY35907.1"/>
    <property type="molecule type" value="Genomic_DNA"/>
</dbReference>
<dbReference type="RefSeq" id="WP_328656727.1">
    <property type="nucleotide sequence ID" value="NZ_CP108014.1"/>
</dbReference>
<evidence type="ECO:0000313" key="1">
    <source>
        <dbReference type="EMBL" id="WTY35907.1"/>
    </source>
</evidence>
<dbReference type="GeneID" id="91378881"/>